<accession>A0A067PEU5</accession>
<dbReference type="STRING" id="933084.A0A067PEU5"/>
<feature type="compositionally biased region" description="Low complexity" evidence="1">
    <location>
        <begin position="753"/>
        <end position="766"/>
    </location>
</feature>
<dbReference type="InterPro" id="IPR000938">
    <property type="entry name" value="CAP-Gly_domain"/>
</dbReference>
<feature type="compositionally biased region" description="Polar residues" evidence="1">
    <location>
        <begin position="886"/>
        <end position="897"/>
    </location>
</feature>
<feature type="compositionally biased region" description="Polar residues" evidence="1">
    <location>
        <begin position="1100"/>
        <end position="1111"/>
    </location>
</feature>
<feature type="compositionally biased region" description="Low complexity" evidence="1">
    <location>
        <begin position="108"/>
        <end position="146"/>
    </location>
</feature>
<feature type="compositionally biased region" description="Polar residues" evidence="1">
    <location>
        <begin position="986"/>
        <end position="1034"/>
    </location>
</feature>
<feature type="region of interest" description="Disordered" evidence="1">
    <location>
        <begin position="855"/>
        <end position="1247"/>
    </location>
</feature>
<dbReference type="SUPFAM" id="SSF74924">
    <property type="entry name" value="Cap-Gly domain"/>
    <property type="match status" value="1"/>
</dbReference>
<proteinExistence type="predicted"/>
<reference evidence="5" key="1">
    <citation type="journal article" date="2014" name="Proc. Natl. Acad. Sci. U.S.A.">
        <title>Extensive sampling of basidiomycete genomes demonstrates inadequacy of the white-rot/brown-rot paradigm for wood decay fungi.</title>
        <authorList>
            <person name="Riley R."/>
            <person name="Salamov A.A."/>
            <person name="Brown D.W."/>
            <person name="Nagy L.G."/>
            <person name="Floudas D."/>
            <person name="Held B.W."/>
            <person name="Levasseur A."/>
            <person name="Lombard V."/>
            <person name="Morin E."/>
            <person name="Otillar R."/>
            <person name="Lindquist E.A."/>
            <person name="Sun H."/>
            <person name="LaButti K.M."/>
            <person name="Schmutz J."/>
            <person name="Jabbour D."/>
            <person name="Luo H."/>
            <person name="Baker S.E."/>
            <person name="Pisabarro A.G."/>
            <person name="Walton J.D."/>
            <person name="Blanchette R.A."/>
            <person name="Henrissat B."/>
            <person name="Martin F."/>
            <person name="Cullen D."/>
            <person name="Hibbett D.S."/>
            <person name="Grigoriev I.V."/>
        </authorList>
    </citation>
    <scope>NUCLEOTIDE SEQUENCE [LARGE SCALE GENOMIC DNA]</scope>
    <source>
        <strain evidence="5">MUCL 33604</strain>
    </source>
</reference>
<evidence type="ECO:0000259" key="3">
    <source>
        <dbReference type="PROSITE" id="PS50245"/>
    </source>
</evidence>
<feature type="compositionally biased region" description="Basic and acidic residues" evidence="1">
    <location>
        <begin position="556"/>
        <end position="565"/>
    </location>
</feature>
<evidence type="ECO:0000259" key="2">
    <source>
        <dbReference type="PROSITE" id="PS50097"/>
    </source>
</evidence>
<feature type="compositionally biased region" description="Low complexity" evidence="1">
    <location>
        <begin position="1044"/>
        <end position="1062"/>
    </location>
</feature>
<keyword evidence="5" id="KW-1185">Reference proteome</keyword>
<feature type="region of interest" description="Disordered" evidence="1">
    <location>
        <begin position="681"/>
        <end position="803"/>
    </location>
</feature>
<feature type="compositionally biased region" description="Acidic residues" evidence="1">
    <location>
        <begin position="868"/>
        <end position="877"/>
    </location>
</feature>
<feature type="compositionally biased region" description="Low complexity" evidence="1">
    <location>
        <begin position="690"/>
        <end position="699"/>
    </location>
</feature>
<evidence type="ECO:0000313" key="4">
    <source>
        <dbReference type="EMBL" id="KDQ53319.1"/>
    </source>
</evidence>
<feature type="domain" description="BTB" evidence="2">
    <location>
        <begin position="243"/>
        <end position="356"/>
    </location>
</feature>
<dbReference type="HOGENOM" id="CLU_002951_0_0_1"/>
<feature type="region of interest" description="Disordered" evidence="1">
    <location>
        <begin position="542"/>
        <end position="565"/>
    </location>
</feature>
<dbReference type="InterPro" id="IPR000210">
    <property type="entry name" value="BTB/POZ_dom"/>
</dbReference>
<dbReference type="Proteomes" id="UP000027265">
    <property type="component" value="Unassembled WGS sequence"/>
</dbReference>
<feature type="compositionally biased region" description="Low complexity" evidence="1">
    <location>
        <begin position="1077"/>
        <end position="1090"/>
    </location>
</feature>
<dbReference type="OrthoDB" id="2130750at2759"/>
<dbReference type="PROSITE" id="PS50245">
    <property type="entry name" value="CAP_GLY_2"/>
    <property type="match status" value="1"/>
</dbReference>
<dbReference type="EMBL" id="KL197734">
    <property type="protein sequence ID" value="KDQ53319.1"/>
    <property type="molecule type" value="Genomic_DNA"/>
</dbReference>
<feature type="compositionally biased region" description="Low complexity" evidence="1">
    <location>
        <begin position="1112"/>
        <end position="1137"/>
    </location>
</feature>
<feature type="compositionally biased region" description="Polar residues" evidence="1">
    <location>
        <begin position="147"/>
        <end position="172"/>
    </location>
</feature>
<feature type="compositionally biased region" description="Polar residues" evidence="1">
    <location>
        <begin position="1159"/>
        <end position="1168"/>
    </location>
</feature>
<dbReference type="SMART" id="SM00225">
    <property type="entry name" value="BTB"/>
    <property type="match status" value="1"/>
</dbReference>
<dbReference type="InterPro" id="IPR011333">
    <property type="entry name" value="SKP1/BTB/POZ_sf"/>
</dbReference>
<evidence type="ECO:0000256" key="1">
    <source>
        <dbReference type="SAM" id="MobiDB-lite"/>
    </source>
</evidence>
<dbReference type="PANTHER" id="PTHR22427">
    <property type="entry name" value="GH15728P"/>
    <property type="match status" value="1"/>
</dbReference>
<feature type="compositionally biased region" description="Low complexity" evidence="1">
    <location>
        <begin position="780"/>
        <end position="802"/>
    </location>
</feature>
<evidence type="ECO:0000313" key="5">
    <source>
        <dbReference type="Proteomes" id="UP000027265"/>
    </source>
</evidence>
<organism evidence="4 5">
    <name type="scientific">Jaapia argillacea MUCL 33604</name>
    <dbReference type="NCBI Taxonomy" id="933084"/>
    <lineage>
        <taxon>Eukaryota</taxon>
        <taxon>Fungi</taxon>
        <taxon>Dikarya</taxon>
        <taxon>Basidiomycota</taxon>
        <taxon>Agaricomycotina</taxon>
        <taxon>Agaricomycetes</taxon>
        <taxon>Agaricomycetidae</taxon>
        <taxon>Jaapiales</taxon>
        <taxon>Jaapiaceae</taxon>
        <taxon>Jaapia</taxon>
    </lineage>
</organism>
<dbReference type="SUPFAM" id="SSF54695">
    <property type="entry name" value="POZ domain"/>
    <property type="match status" value="1"/>
</dbReference>
<evidence type="ECO:0008006" key="6">
    <source>
        <dbReference type="Google" id="ProtNLM"/>
    </source>
</evidence>
<feature type="compositionally biased region" description="Polar residues" evidence="1">
    <location>
        <begin position="13"/>
        <end position="24"/>
    </location>
</feature>
<dbReference type="PANTHER" id="PTHR22427:SF7">
    <property type="entry name" value="GH15728P"/>
    <property type="match status" value="1"/>
</dbReference>
<protein>
    <recommendedName>
        <fullName evidence="6">CAP-Gly domain-containing protein</fullName>
    </recommendedName>
</protein>
<gene>
    <name evidence="4" type="ORF">JAAARDRAFT_161813</name>
</gene>
<feature type="region of interest" description="Disordered" evidence="1">
    <location>
        <begin position="101"/>
        <end position="172"/>
    </location>
</feature>
<dbReference type="InParanoid" id="A0A067PEU5"/>
<dbReference type="InterPro" id="IPR036859">
    <property type="entry name" value="CAP-Gly_dom_sf"/>
</dbReference>
<feature type="compositionally biased region" description="Low complexity" evidence="1">
    <location>
        <begin position="954"/>
        <end position="970"/>
    </location>
</feature>
<dbReference type="PROSITE" id="PS50097">
    <property type="entry name" value="BTB"/>
    <property type="match status" value="1"/>
</dbReference>
<sequence>MAPPPAVAAPNGLGTTNSSGSVEQPPSLHDALIKSTKTWQEDLQSLFNHAKDRFPDVVWELHNDEDSVDRADEVWGHKAVVYARAPPSFQARYFSFKPPPVASPTPTPYSSSSSPTPQHPAQQSSLSLSLSLGVDFPSPSRSPSPSHYSQHQNQNGYRSQSPVPSTTNTLTNAGGLMRIPTFINPTLFSNELEYLYTGKGLGQAFEFLFDSTEVPSEDGDGEETRIDKLRKDLVFMWRSRLYSDVRITLEGNFHSSHHSHLSAGGEREKESATAIFSSHRFILVSRSPYFHTRLLSPHWNPTSLSPHKSTLHALSSAYNNAPNEPLTINLPSPPFTPASVFFTLGYIYAGTLVFSHRTYDLDTAFAVMRAATFLEMQSLYDEVQGRVVTEMCHGLFHAFLEFVEYERVIGGKWGVGGCRCRQCSRRVPRVLEFALAPDVQNPHLERGARRALVGLFGEGWTTPEFGRLDKRVRDGLVKGVGKRTTPINVLPILWASERALARLEGIVDVWGESVREGVAVVRKGCDEVLCNNAEAVFGIGQGTQLDDEDEDGEVQGAERGEGGKGVDDWEELMEAGGDGFGDGERVSWVMDSVRRGLNEKNAAVVYQTLVSSILLRPHPTETELTLLPSNSSIRTLVEETRMDVLRWLRKRWMGVRAEGGFDSLEGWSLKEISHEIEVSVEDLLTPPTGPSRGTPTRSGLRPVLTNDTDTASAYSFRTTQTAQTGHTQRGKTKLPTPKDRFGGGASIRSGMGASSKSTTSLAKSVVVGGGSGGGGRNALSPSPSKMSMSTTTSSASRTTPRPLRVMNLASQTSSSSLGGMVVGGLRPDSKLTPAGSFVDSESGSLNLWDARESLVEVDEVGGGGGDERGDEGDDEDRPDVPRENGDSATGHNGTATSHRPHGAISPRPRGAISPRPHGATSPRLRGAISPQPSLSSVHGRRKGALGDSSDRPKSLAASVKSKASTVRKTSPAGPSTLRPPPAHTPRPTSTNRASTLSVTSDASTTFKTAPERQSSLTTPDRQSSLTTPDRQSGLSLGARVRRISTASSVSTASAKTNSKTTPAPAPSVPKVVRPRRPSVGSTTSAVSVGASKKRPAVSPVDQTKLSAPSLKSPSMVSVRSVSSGASASASASASSKRNVVRRGGSNEKSTGPAPDRSSKASVSDQVSVRSGVVGAKGKSAVRGVVSHDKKDSTASSSSTVTVAALKRKGSADTITESTVASDKHDSPRIPPESLQRPESRQPSPLKKATLVLEPKGVTLDIGIPCIISSKRARFRAYARYIGEVEGELGPWVGVEVPVDDSWTDEKLHGRQWNDGSWGGIRYFELGSAGSEWDYGDDRVVKRRRFNFPSGQVRDRGVKRDGDQLNVDRVKRLRSVSPAMSDASNLESRGLFVRPQQVLYVVDAVGSDL</sequence>
<dbReference type="Gene3D" id="3.30.710.10">
    <property type="entry name" value="Potassium Channel Kv1.1, Chain A"/>
    <property type="match status" value="1"/>
</dbReference>
<name>A0A067PEU5_9AGAM</name>
<feature type="compositionally biased region" description="Low complexity" evidence="1">
    <location>
        <begin position="1193"/>
        <end position="1204"/>
    </location>
</feature>
<feature type="compositionally biased region" description="Gly residues" evidence="1">
    <location>
        <begin position="767"/>
        <end position="776"/>
    </location>
</feature>
<feature type="compositionally biased region" description="Polar residues" evidence="1">
    <location>
        <begin position="705"/>
        <end position="727"/>
    </location>
</feature>
<dbReference type="Gene3D" id="2.30.30.190">
    <property type="entry name" value="CAP Gly-rich-like domain"/>
    <property type="match status" value="1"/>
</dbReference>
<feature type="domain" description="CAP-Gly" evidence="3">
    <location>
        <begin position="1282"/>
        <end position="1324"/>
    </location>
</feature>
<feature type="region of interest" description="Disordered" evidence="1">
    <location>
        <begin position="1"/>
        <end position="27"/>
    </location>
</feature>